<proteinExistence type="predicted"/>
<dbReference type="EMBL" id="CM004391">
    <property type="protein sequence ID" value="KAG8654979.1"/>
    <property type="molecule type" value="Genomic_DNA"/>
</dbReference>
<accession>A0ACB7HQA8</accession>
<reference evidence="2" key="1">
    <citation type="journal article" date="2016" name="Nat. Biotechnol.">
        <title>Sequencing wild and cultivated cassava and related species reveals extensive interspecific hybridization and genetic diversity.</title>
        <authorList>
            <person name="Bredeson J.V."/>
            <person name="Lyons J.B."/>
            <person name="Prochnik S.E."/>
            <person name="Wu G.A."/>
            <person name="Ha C.M."/>
            <person name="Edsinger-Gonzales E."/>
            <person name="Grimwood J."/>
            <person name="Schmutz J."/>
            <person name="Rabbi I.Y."/>
            <person name="Egesi C."/>
            <person name="Nauluvula P."/>
            <person name="Lebot V."/>
            <person name="Ndunguru J."/>
            <person name="Mkamilo G."/>
            <person name="Bart R.S."/>
            <person name="Setter T.L."/>
            <person name="Gleadow R.M."/>
            <person name="Kulakow P."/>
            <person name="Ferguson M.E."/>
            <person name="Rounsley S."/>
            <person name="Rokhsar D.S."/>
        </authorList>
    </citation>
    <scope>NUCLEOTIDE SEQUENCE [LARGE SCALE GENOMIC DNA]</scope>
    <source>
        <strain evidence="2">cv. AM560-2</strain>
    </source>
</reference>
<dbReference type="Proteomes" id="UP000091857">
    <property type="component" value="Chromosome 5"/>
</dbReference>
<keyword evidence="2" id="KW-1185">Reference proteome</keyword>
<evidence type="ECO:0000313" key="1">
    <source>
        <dbReference type="EMBL" id="KAG8654979.1"/>
    </source>
</evidence>
<evidence type="ECO:0000313" key="2">
    <source>
        <dbReference type="Proteomes" id="UP000091857"/>
    </source>
</evidence>
<sequence length="1151" mass="124214">MDNQDHRRRHTPGHDSHGVHVCHKCGWPFPKPYPSAKHRRAHKKICGTIKGYKLVDSESPAHLTVSDDEHLSDEDRKTRGHDSHGVHVCHKCGWPFPKPYPSAKHRRAHKKICGTIKGYKLVDSESPAHLTVSDDEHLSDEDRKTRGHDSHGVHVCHKCGWPFPNPHPSAKHRRAHRKICGTIKGYKLVDSESPAHLTVSDDEHLSDEDRKTRGPRILGRSNNEKGSVETGDRSGRPENEVFSDSGFRRGIEESPDDVNMPAKNETTATLSVKDGAIAAAVPPSSNSANSSQMQNTEVEGSNLSVSAQQSQDNVSSATASFMDRSSTDYRTEEAVYEPTNDKKGSTCDSNTIQLGTQADTSWEMNEKTAGEDLAENVAKGNEETQTKTNSAVDGLTEIDTNTNEETSLGRPLLDAVVLPCDNVGEASESVGKMEDIMSGPVSAAGVIQLKEQSNDELDSKISLNDLPNEIKSVELVNTSIGTAQVKADDDQAMDAANLGKSTNFYNGHVEGNDNVHVLSVPDDLPVVDNAEVMIRGFKDHKGGGLLQLVGVDFKDDSSNFCSSILNEEGTEVSASDMHALKSDHEQKCESDEHVVENFPDETEPVMPQVKMTGNESQSTEQIGVPTAAVAIAIEENGPLQCPEEQLPSDCCESSLQKSSVEHATKVLPDMNPVAAQVISEVMQTTNLVGADDADDYENSKIRRCDIAESEDKRITDKNSTENIIANETVTEEGYSTLGSMEGKVSVETPVSTTESGENLQESNFTSENVINASKSNLSEYECLQLSTVSDNQKCVKELESNGNRKVQVEGGDKVSAAAESINVEDSDELQKSADKVGDVELLRGPSDIINDVVLQKSSEDGTKEPQLSPSDISSSIQNSATAGDNSAGDFVGVVSENQLESSPDEGESKSVAQQLGASVTDFSVDSGSQTDSLEGHWGSVSVLSTQSDMPAIVDAEASNGSKASVKAEKADLTKPKAFSEGQHSDKSDIFEPPSFTTLVEPRDGDKAAAAASSKIQTTQNPNQPAGWFPSLTHVTNESQGRKKNEEIIAKVTNWSAGKQHTPLKNLLSEANIETKSKSLNAKENLVVKKDESSSKDNGASGPQVPISEPVKKEAGKEWNSPARYPTDIKGEKKKVKGRPSWAQFMCCASVN</sequence>
<name>A0ACB7HQA8_MANES</name>
<organism evidence="1 2">
    <name type="scientific">Manihot esculenta</name>
    <name type="common">Cassava</name>
    <name type="synonym">Jatropha manihot</name>
    <dbReference type="NCBI Taxonomy" id="3983"/>
    <lineage>
        <taxon>Eukaryota</taxon>
        <taxon>Viridiplantae</taxon>
        <taxon>Streptophyta</taxon>
        <taxon>Embryophyta</taxon>
        <taxon>Tracheophyta</taxon>
        <taxon>Spermatophyta</taxon>
        <taxon>Magnoliopsida</taxon>
        <taxon>eudicotyledons</taxon>
        <taxon>Gunneridae</taxon>
        <taxon>Pentapetalae</taxon>
        <taxon>rosids</taxon>
        <taxon>fabids</taxon>
        <taxon>Malpighiales</taxon>
        <taxon>Euphorbiaceae</taxon>
        <taxon>Crotonoideae</taxon>
        <taxon>Manihoteae</taxon>
        <taxon>Manihot</taxon>
    </lineage>
</organism>
<protein>
    <submittedName>
        <fullName evidence="1">Uncharacterized protein</fullName>
    </submittedName>
</protein>
<comment type="caution">
    <text evidence="1">The sequence shown here is derived from an EMBL/GenBank/DDBJ whole genome shotgun (WGS) entry which is preliminary data.</text>
</comment>
<gene>
    <name evidence="1" type="ORF">MANES_05G199100v8</name>
</gene>